<feature type="transmembrane region" description="Helical" evidence="3">
    <location>
        <begin position="202"/>
        <end position="227"/>
    </location>
</feature>
<name>A0ABQ9J315_9CUCU</name>
<feature type="transmembrane region" description="Helical" evidence="3">
    <location>
        <begin position="234"/>
        <end position="253"/>
    </location>
</feature>
<protein>
    <recommendedName>
        <fullName evidence="4">Major facilitator superfamily (MFS) profile domain-containing protein</fullName>
    </recommendedName>
</protein>
<proteinExistence type="predicted"/>
<dbReference type="InterPro" id="IPR020846">
    <property type="entry name" value="MFS_dom"/>
</dbReference>
<dbReference type="Pfam" id="PF07690">
    <property type="entry name" value="MFS_1"/>
    <property type="match status" value="1"/>
</dbReference>
<evidence type="ECO:0000256" key="3">
    <source>
        <dbReference type="SAM" id="Phobius"/>
    </source>
</evidence>
<feature type="region of interest" description="Disordered" evidence="2">
    <location>
        <begin position="48"/>
        <end position="69"/>
    </location>
</feature>
<reference evidence="5" key="1">
    <citation type="journal article" date="2023" name="Insect Mol. Biol.">
        <title>Genome sequencing provides insights into the evolution of gene families encoding plant cell wall-degrading enzymes in longhorned beetles.</title>
        <authorList>
            <person name="Shin N.R."/>
            <person name="Okamura Y."/>
            <person name="Kirsch R."/>
            <person name="Pauchet Y."/>
        </authorList>
    </citation>
    <scope>NUCLEOTIDE SEQUENCE</scope>
    <source>
        <strain evidence="5">MMC_N1</strain>
    </source>
</reference>
<keyword evidence="3" id="KW-0812">Transmembrane</keyword>
<feature type="transmembrane region" description="Helical" evidence="3">
    <location>
        <begin position="168"/>
        <end position="196"/>
    </location>
</feature>
<comment type="caution">
    <text evidence="5">The sequence shown here is derived from an EMBL/GenBank/DDBJ whole genome shotgun (WGS) entry which is preliminary data.</text>
</comment>
<sequence>MEHEENENTLAPLVSLKTIAPSLECTPNLTPRKLDTVIPVEENGKPEVKFKTGSVSSSSSNEDEDEAPKIPDGGWGWVVVVAALVASMIADGISFSFGLLFFEFLKEFNASSSETSWIGSLFMAVPLLTGPIMSSFVDKYGCRSMTILGGIIAAIGFIISHKVKSLGIMYLTFGVLSGLGLGLIYVTVVVSIAFWFDKKRTLAMGLSAAGTGIGTFVFSPITSLLLYEYNWRGTTLILAGILFNMCVCGALMIDPEWITEQNKQNSRILKSGKSSKTSLESISSNAGNSLDINEVKKMLESGKDVEYILQNLITSMQPPDTDKIQLKHTPNSVLNLPTFIKQNEKVPIEVLEQLTANKKLYNIILENYPSLLLWRSSSDKGLNRLAEDASLVERVPVTVSVKLKKSEKPKAPLHQSFIAGRMHACPTASDVSREKVNTSICIA</sequence>
<gene>
    <name evidence="5" type="ORF">NQ317_010927</name>
</gene>
<feature type="domain" description="Major facilitator superfamily (MFS) profile" evidence="4">
    <location>
        <begin position="78"/>
        <end position="443"/>
    </location>
</feature>
<evidence type="ECO:0000256" key="1">
    <source>
        <dbReference type="ARBA" id="ARBA00004141"/>
    </source>
</evidence>
<dbReference type="Proteomes" id="UP001162164">
    <property type="component" value="Unassembled WGS sequence"/>
</dbReference>
<dbReference type="InterPro" id="IPR050327">
    <property type="entry name" value="Proton-linked_MCT"/>
</dbReference>
<dbReference type="Gene3D" id="1.20.1250.20">
    <property type="entry name" value="MFS general substrate transporter like domains"/>
    <property type="match status" value="1"/>
</dbReference>
<dbReference type="InterPro" id="IPR011701">
    <property type="entry name" value="MFS"/>
</dbReference>
<dbReference type="InterPro" id="IPR036259">
    <property type="entry name" value="MFS_trans_sf"/>
</dbReference>
<organism evidence="5 6">
    <name type="scientific">Molorchus minor</name>
    <dbReference type="NCBI Taxonomy" id="1323400"/>
    <lineage>
        <taxon>Eukaryota</taxon>
        <taxon>Metazoa</taxon>
        <taxon>Ecdysozoa</taxon>
        <taxon>Arthropoda</taxon>
        <taxon>Hexapoda</taxon>
        <taxon>Insecta</taxon>
        <taxon>Pterygota</taxon>
        <taxon>Neoptera</taxon>
        <taxon>Endopterygota</taxon>
        <taxon>Coleoptera</taxon>
        <taxon>Polyphaga</taxon>
        <taxon>Cucujiformia</taxon>
        <taxon>Chrysomeloidea</taxon>
        <taxon>Cerambycidae</taxon>
        <taxon>Lamiinae</taxon>
        <taxon>Monochamini</taxon>
        <taxon>Molorchus</taxon>
    </lineage>
</organism>
<evidence type="ECO:0000259" key="4">
    <source>
        <dbReference type="PROSITE" id="PS50850"/>
    </source>
</evidence>
<dbReference type="PANTHER" id="PTHR11360">
    <property type="entry name" value="MONOCARBOXYLATE TRANSPORTER"/>
    <property type="match status" value="1"/>
</dbReference>
<keyword evidence="3" id="KW-0472">Membrane</keyword>
<feature type="transmembrane region" description="Helical" evidence="3">
    <location>
        <begin position="143"/>
        <end position="161"/>
    </location>
</feature>
<dbReference type="EMBL" id="JAPWTJ010001395">
    <property type="protein sequence ID" value="KAJ8972058.1"/>
    <property type="molecule type" value="Genomic_DNA"/>
</dbReference>
<evidence type="ECO:0000313" key="6">
    <source>
        <dbReference type="Proteomes" id="UP001162164"/>
    </source>
</evidence>
<dbReference type="SUPFAM" id="SSF103473">
    <property type="entry name" value="MFS general substrate transporter"/>
    <property type="match status" value="1"/>
</dbReference>
<feature type="transmembrane region" description="Helical" evidence="3">
    <location>
        <begin position="75"/>
        <end position="105"/>
    </location>
</feature>
<dbReference type="PROSITE" id="PS50850">
    <property type="entry name" value="MFS"/>
    <property type="match status" value="1"/>
</dbReference>
<keyword evidence="3" id="KW-1133">Transmembrane helix</keyword>
<feature type="transmembrane region" description="Helical" evidence="3">
    <location>
        <begin position="117"/>
        <end position="137"/>
    </location>
</feature>
<dbReference type="PANTHER" id="PTHR11360:SF111">
    <property type="entry name" value="CHASKI, ISOFORM A"/>
    <property type="match status" value="1"/>
</dbReference>
<evidence type="ECO:0000256" key="2">
    <source>
        <dbReference type="SAM" id="MobiDB-lite"/>
    </source>
</evidence>
<accession>A0ABQ9J315</accession>
<keyword evidence="6" id="KW-1185">Reference proteome</keyword>
<evidence type="ECO:0000313" key="5">
    <source>
        <dbReference type="EMBL" id="KAJ8972058.1"/>
    </source>
</evidence>
<comment type="subcellular location">
    <subcellularLocation>
        <location evidence="1">Membrane</location>
        <topology evidence="1">Multi-pass membrane protein</topology>
    </subcellularLocation>
</comment>